<dbReference type="InterPro" id="IPR007607">
    <property type="entry name" value="BacA/B"/>
</dbReference>
<dbReference type="Proteomes" id="UP000534294">
    <property type="component" value="Unassembled WGS sequence"/>
</dbReference>
<feature type="region of interest" description="Disordered" evidence="2">
    <location>
        <begin position="1"/>
        <end position="102"/>
    </location>
</feature>
<dbReference type="PANTHER" id="PTHR35024:SF4">
    <property type="entry name" value="POLYMER-FORMING CYTOSKELETAL PROTEIN"/>
    <property type="match status" value="1"/>
</dbReference>
<dbReference type="GO" id="GO:0005840">
    <property type="term" value="C:ribosome"/>
    <property type="evidence" value="ECO:0007669"/>
    <property type="project" value="UniProtKB-KW"/>
</dbReference>
<gene>
    <name evidence="3" type="ORF">HNQ64_002591</name>
</gene>
<comment type="similarity">
    <text evidence="1">Belongs to the bactofilin family.</text>
</comment>
<dbReference type="AlphaFoldDB" id="A0A7W7YLB4"/>
<feature type="compositionally biased region" description="Basic residues" evidence="2">
    <location>
        <begin position="1"/>
        <end position="10"/>
    </location>
</feature>
<evidence type="ECO:0000256" key="1">
    <source>
        <dbReference type="ARBA" id="ARBA00044755"/>
    </source>
</evidence>
<proteinExistence type="inferred from homology"/>
<keyword evidence="3" id="KW-0687">Ribonucleoprotein</keyword>
<keyword evidence="3" id="KW-0689">Ribosomal protein</keyword>
<evidence type="ECO:0000313" key="3">
    <source>
        <dbReference type="EMBL" id="MBB5038333.1"/>
    </source>
</evidence>
<name>A0A7W7YLB4_9BACT</name>
<organism evidence="3 4">
    <name type="scientific">Prosthecobacter dejongeii</name>
    <dbReference type="NCBI Taxonomy" id="48465"/>
    <lineage>
        <taxon>Bacteria</taxon>
        <taxon>Pseudomonadati</taxon>
        <taxon>Verrucomicrobiota</taxon>
        <taxon>Verrucomicrobiia</taxon>
        <taxon>Verrucomicrobiales</taxon>
        <taxon>Verrucomicrobiaceae</taxon>
        <taxon>Prosthecobacter</taxon>
    </lineage>
</organism>
<dbReference type="RefSeq" id="WP_221305437.1">
    <property type="nucleotide sequence ID" value="NZ_JACHIF010000004.1"/>
</dbReference>
<sequence>MHLSIQRKKVVASSVTRSGVGMPDPWADSKPIPKPEPQTAPVEVAPPAPNEDPVAVEMSQPVSEEEAAEGGFGVFLKQQATPPSAPAVSSPSPTSEPPVAVEPRLTTELEDTTATPEVEPAVAATKRPQSYAPPPTPAPAPMSASTLQKMKNEGMYRNQYFKDADCFDCGHKFKVSRSSRSTQCPTCGALISLEDVEVNMHSGQSIKTRGDVLIRKRGQVSAESIQCKDLRCQGILEANVKASGDVIIRATGTMIGEIHCRRFIVEKGADVVFLNVIHAEEVDIQARITATLFSSGPFIIGTQGSVNGDVTARSVSIEPGGELNGAMNIVRTKAPTPPAVMED</sequence>
<dbReference type="PANTHER" id="PTHR35024">
    <property type="entry name" value="HYPOTHETICAL CYTOSOLIC PROTEIN"/>
    <property type="match status" value="1"/>
</dbReference>
<protein>
    <submittedName>
        <fullName evidence="3">Cytoskeletal protein CcmA (Bactofilin family)/ribosomal protein S27E</fullName>
    </submittedName>
</protein>
<evidence type="ECO:0000313" key="4">
    <source>
        <dbReference type="Proteomes" id="UP000534294"/>
    </source>
</evidence>
<accession>A0A7W7YLB4</accession>
<keyword evidence="4" id="KW-1185">Reference proteome</keyword>
<feature type="region of interest" description="Disordered" evidence="2">
    <location>
        <begin position="123"/>
        <end position="144"/>
    </location>
</feature>
<dbReference type="Pfam" id="PF04519">
    <property type="entry name" value="Bactofilin"/>
    <property type="match status" value="1"/>
</dbReference>
<comment type="caution">
    <text evidence="3">The sequence shown here is derived from an EMBL/GenBank/DDBJ whole genome shotgun (WGS) entry which is preliminary data.</text>
</comment>
<feature type="compositionally biased region" description="Low complexity" evidence="2">
    <location>
        <begin position="80"/>
        <end position="102"/>
    </location>
</feature>
<evidence type="ECO:0000256" key="2">
    <source>
        <dbReference type="SAM" id="MobiDB-lite"/>
    </source>
</evidence>
<feature type="compositionally biased region" description="Pro residues" evidence="2">
    <location>
        <begin position="32"/>
        <end position="50"/>
    </location>
</feature>
<feature type="compositionally biased region" description="Pro residues" evidence="2">
    <location>
        <begin position="131"/>
        <end position="140"/>
    </location>
</feature>
<dbReference type="EMBL" id="JACHIF010000004">
    <property type="protein sequence ID" value="MBB5038333.1"/>
    <property type="molecule type" value="Genomic_DNA"/>
</dbReference>
<reference evidence="3 4" key="1">
    <citation type="submission" date="2020-08" db="EMBL/GenBank/DDBJ databases">
        <title>Genomic Encyclopedia of Type Strains, Phase IV (KMG-IV): sequencing the most valuable type-strain genomes for metagenomic binning, comparative biology and taxonomic classification.</title>
        <authorList>
            <person name="Goeker M."/>
        </authorList>
    </citation>
    <scope>NUCLEOTIDE SEQUENCE [LARGE SCALE GENOMIC DNA]</scope>
    <source>
        <strain evidence="3 4">DSM 12251</strain>
    </source>
</reference>